<protein>
    <submittedName>
        <fullName evidence="4">Acetyl-CoA synthetase-like protein</fullName>
    </submittedName>
</protein>
<dbReference type="InterPro" id="IPR036291">
    <property type="entry name" value="NAD(P)-bd_dom_sf"/>
</dbReference>
<keyword evidence="1" id="KW-0596">Phosphopantetheine</keyword>
<evidence type="ECO:0000313" key="5">
    <source>
        <dbReference type="Proteomes" id="UP000256964"/>
    </source>
</evidence>
<proteinExistence type="predicted"/>
<dbReference type="Pfam" id="PF00501">
    <property type="entry name" value="AMP-binding"/>
    <property type="match status" value="1"/>
</dbReference>
<dbReference type="PANTHER" id="PTHR43439:SF2">
    <property type="entry name" value="ENZYME, PUTATIVE (JCVI)-RELATED"/>
    <property type="match status" value="1"/>
</dbReference>
<dbReference type="STRING" id="139420.A0A371DA41"/>
<sequence length="1063" mass="117661">MASDKRSWQTPRTVIEQGNITLPKLYEWHAHNNSDYPLFRYSPNGCDVKELDYAHVFRAICRASSYIRSHICEKERIPIAILANADTITYCCTSVGIMQAGHTAFHISPRNGPAAVVDLLQRTQCRFVLVSPDVRASTMVQDISRQLCGVNLLPLPQFCEIFPPNSEEDQDERPETWREDVLQSTALILHSSGSTNHPKPIYWSQKRLVKYGTVPWHGEISITGSVIGVHGLPMFHAMGVCMCCAAICNGSILGVFEPSAPPTVPTSDSVFEGARLTNSDYMLTVPTFVETWSRDADKVTHMKSMKGLMFGGAPLNQEVGDKLAFQGLNLITLYGCTEVGTITNFVPATLGMDWAYFRFTTWVDAVPVAQGDGKYEVVVLSPEDCPLNVVNTKIGEQDAFATNDLVVPHPTIPGLWKLYGRKDDQIILSNGEKTNPAPIEHIINEDPHVASSILFGEGKLQNGVLIEPGPDSHVVPGDLRSLMSYRNKIWPTIQRANRFAPQHSRIFKEMILVASPDKPIEYNAKGFPRRTPNLKLYHDEIEALYAEVERSAQSDIVTPSSWDAATARDFVQAVVEKVMQKRIPEHVDLFRNGCDSLQATWIRNTILRALREHSVGAAGRLPMNVVFQGPSVMALTKAVLQALNSDSVQESPITDVISPEQLIHAAERLSTDLPARPSGPTRRKHTKHVVLITGTTGGFGCDVLEHLFRDDEIELVYAFNRPGTDGMEKQRARFAERGLDVELLKMPKFRLVQARLDVPDFGLDIALLDEIRETITHVIHNAWKVDFNLALPSFEGDLQSVRNLVDLCLSSGHATPPKIVFISSIGIFGKCAIHPPIPEVPIEPSSAVENGYSASKWVAEKLLQNASAETGIPVTIVRLGQVCGDRIGHWNEKEWFPALVKSAIFTHSLPDVDGAVSFIPSYPAARALVQMRNSTSPILHLVHPRPVSWHTLIAPIAEELRVPLVSYSTWFAALERSAAASEGSAADAEFDVDAMRANPALRLLEFFRAQTFSPEKEPLGAVRLSTENAERASAELARLPQLREDISMSWVKAWRKSGFLPAA</sequence>
<dbReference type="InterPro" id="IPR013120">
    <property type="entry name" value="FAR_NAD-bd"/>
</dbReference>
<dbReference type="Gene3D" id="3.40.50.12780">
    <property type="entry name" value="N-terminal domain of ligase-like"/>
    <property type="match status" value="1"/>
</dbReference>
<gene>
    <name evidence="4" type="ORF">OH76DRAFT_1483062</name>
</gene>
<dbReference type="InterPro" id="IPR051414">
    <property type="entry name" value="Adenylate-forming_Reductase"/>
</dbReference>
<dbReference type="Pfam" id="PF07993">
    <property type="entry name" value="NAD_binding_4"/>
    <property type="match status" value="1"/>
</dbReference>
<name>A0A371DA41_9APHY</name>
<evidence type="ECO:0000256" key="1">
    <source>
        <dbReference type="ARBA" id="ARBA00022450"/>
    </source>
</evidence>
<evidence type="ECO:0000256" key="2">
    <source>
        <dbReference type="ARBA" id="ARBA00022553"/>
    </source>
</evidence>
<evidence type="ECO:0000313" key="4">
    <source>
        <dbReference type="EMBL" id="RDX49393.1"/>
    </source>
</evidence>
<dbReference type="InterPro" id="IPR020806">
    <property type="entry name" value="PKS_PP-bd"/>
</dbReference>
<keyword evidence="2" id="KW-0597">Phosphoprotein</keyword>
<dbReference type="PANTHER" id="PTHR43439">
    <property type="entry name" value="PHENYLACETATE-COENZYME A LIGASE"/>
    <property type="match status" value="1"/>
</dbReference>
<dbReference type="SUPFAM" id="SSF51735">
    <property type="entry name" value="NAD(P)-binding Rossmann-fold domains"/>
    <property type="match status" value="1"/>
</dbReference>
<feature type="domain" description="Polyketide synthase-like phosphopantetheine-binding" evidence="3">
    <location>
        <begin position="568"/>
        <end position="643"/>
    </location>
</feature>
<dbReference type="InterPro" id="IPR042099">
    <property type="entry name" value="ANL_N_sf"/>
</dbReference>
<reference evidence="4 5" key="1">
    <citation type="journal article" date="2018" name="Biotechnol. Biofuels">
        <title>Integrative visual omics of the white-rot fungus Polyporus brumalis exposes the biotechnological potential of its oxidative enzymes for delignifying raw plant biomass.</title>
        <authorList>
            <person name="Miyauchi S."/>
            <person name="Rancon A."/>
            <person name="Drula E."/>
            <person name="Hage H."/>
            <person name="Chaduli D."/>
            <person name="Favel A."/>
            <person name="Grisel S."/>
            <person name="Henrissat B."/>
            <person name="Herpoel-Gimbert I."/>
            <person name="Ruiz-Duenas F.J."/>
            <person name="Chevret D."/>
            <person name="Hainaut M."/>
            <person name="Lin J."/>
            <person name="Wang M."/>
            <person name="Pangilinan J."/>
            <person name="Lipzen A."/>
            <person name="Lesage-Meessen L."/>
            <person name="Navarro D."/>
            <person name="Riley R."/>
            <person name="Grigoriev I.V."/>
            <person name="Zhou S."/>
            <person name="Raouche S."/>
            <person name="Rosso M.N."/>
        </authorList>
    </citation>
    <scope>NUCLEOTIDE SEQUENCE [LARGE SCALE GENOMIC DNA]</scope>
    <source>
        <strain evidence="4 5">BRFM 1820</strain>
    </source>
</reference>
<accession>A0A371DA41</accession>
<keyword evidence="5" id="KW-1185">Reference proteome</keyword>
<dbReference type="InterPro" id="IPR000873">
    <property type="entry name" value="AMP-dep_synth/lig_dom"/>
</dbReference>
<dbReference type="Pfam" id="PF23562">
    <property type="entry name" value="AMP-binding_C_3"/>
    <property type="match status" value="1"/>
</dbReference>
<dbReference type="Gene3D" id="3.40.50.720">
    <property type="entry name" value="NAD(P)-binding Rossmann-like Domain"/>
    <property type="match status" value="1"/>
</dbReference>
<organism evidence="4 5">
    <name type="scientific">Lentinus brumalis</name>
    <dbReference type="NCBI Taxonomy" id="2498619"/>
    <lineage>
        <taxon>Eukaryota</taxon>
        <taxon>Fungi</taxon>
        <taxon>Dikarya</taxon>
        <taxon>Basidiomycota</taxon>
        <taxon>Agaricomycotina</taxon>
        <taxon>Agaricomycetes</taxon>
        <taxon>Polyporales</taxon>
        <taxon>Polyporaceae</taxon>
        <taxon>Lentinus</taxon>
    </lineage>
</organism>
<dbReference type="AlphaFoldDB" id="A0A371DA41"/>
<evidence type="ECO:0000259" key="3">
    <source>
        <dbReference type="SMART" id="SM00823"/>
    </source>
</evidence>
<dbReference type="Proteomes" id="UP000256964">
    <property type="component" value="Unassembled WGS sequence"/>
</dbReference>
<dbReference type="OrthoDB" id="429813at2759"/>
<dbReference type="SMART" id="SM00823">
    <property type="entry name" value="PKS_PP"/>
    <property type="match status" value="1"/>
</dbReference>
<dbReference type="GO" id="GO:0031177">
    <property type="term" value="F:phosphopantetheine binding"/>
    <property type="evidence" value="ECO:0007669"/>
    <property type="project" value="InterPro"/>
</dbReference>
<dbReference type="EMBL" id="KZ857405">
    <property type="protein sequence ID" value="RDX49393.1"/>
    <property type="molecule type" value="Genomic_DNA"/>
</dbReference>
<dbReference type="SUPFAM" id="SSF56801">
    <property type="entry name" value="Acetyl-CoA synthetase-like"/>
    <property type="match status" value="1"/>
</dbReference>